<keyword evidence="5 9" id="KW-0378">Hydrolase</keyword>
<proteinExistence type="inferred from homology"/>
<dbReference type="InterPro" id="IPR044846">
    <property type="entry name" value="GH10"/>
</dbReference>
<accession>A0A5B6TFB1</accession>
<comment type="catalytic activity">
    <reaction evidence="1 9">
        <text>Endohydrolysis of (1-&gt;4)-beta-D-xylosidic linkages in xylans.</text>
        <dbReference type="EC" id="3.2.1.8"/>
    </reaction>
</comment>
<dbReference type="Gene3D" id="3.20.20.80">
    <property type="entry name" value="Glycosidases"/>
    <property type="match status" value="1"/>
</dbReference>
<dbReference type="SUPFAM" id="SSF51445">
    <property type="entry name" value="(Trans)glycosidases"/>
    <property type="match status" value="1"/>
</dbReference>
<keyword evidence="6 9" id="KW-0119">Carbohydrate metabolism</keyword>
<evidence type="ECO:0000256" key="8">
    <source>
        <dbReference type="ARBA" id="ARBA00023326"/>
    </source>
</evidence>
<dbReference type="RefSeq" id="WP_149091864.1">
    <property type="nucleotide sequence ID" value="NZ_VKKY01000002.1"/>
</dbReference>
<keyword evidence="7 9" id="KW-0326">Glycosidase</keyword>
<dbReference type="GO" id="GO:0045493">
    <property type="term" value="P:xylan catabolic process"/>
    <property type="evidence" value="ECO:0007669"/>
    <property type="project" value="UniProtKB-KW"/>
</dbReference>
<dbReference type="EC" id="3.2.1.8" evidence="9"/>
<dbReference type="InterPro" id="IPR008979">
    <property type="entry name" value="Galactose-bd-like_sf"/>
</dbReference>
<evidence type="ECO:0000256" key="3">
    <source>
        <dbReference type="ARBA" id="ARBA00022651"/>
    </source>
</evidence>
<evidence type="ECO:0000256" key="5">
    <source>
        <dbReference type="ARBA" id="ARBA00022801"/>
    </source>
</evidence>
<dbReference type="InterPro" id="IPR001000">
    <property type="entry name" value="GH10_dom"/>
</dbReference>
<evidence type="ECO:0000256" key="4">
    <source>
        <dbReference type="ARBA" id="ARBA00022729"/>
    </source>
</evidence>
<evidence type="ECO:0000256" key="2">
    <source>
        <dbReference type="ARBA" id="ARBA00007495"/>
    </source>
</evidence>
<evidence type="ECO:0000259" key="11">
    <source>
        <dbReference type="PROSITE" id="PS51760"/>
    </source>
</evidence>
<dbReference type="PANTHER" id="PTHR31490">
    <property type="entry name" value="GLYCOSYL HYDROLASE"/>
    <property type="match status" value="1"/>
</dbReference>
<evidence type="ECO:0000256" key="9">
    <source>
        <dbReference type="RuleBase" id="RU361174"/>
    </source>
</evidence>
<comment type="caution">
    <text evidence="12">The sequence shown here is derived from an EMBL/GenBank/DDBJ whole genome shotgun (WGS) entry which is preliminary data.</text>
</comment>
<dbReference type="SMART" id="SM00633">
    <property type="entry name" value="Glyco_10"/>
    <property type="match status" value="1"/>
</dbReference>
<evidence type="ECO:0000313" key="12">
    <source>
        <dbReference type="EMBL" id="KAA3438808.1"/>
    </source>
</evidence>
<reference evidence="12 13" key="1">
    <citation type="submission" date="2019-07" db="EMBL/GenBank/DDBJ databases">
        <title>Rufibacter sp. nov., isolated from lake sediment.</title>
        <authorList>
            <person name="Qu J.-H."/>
        </authorList>
    </citation>
    <scope>NUCLEOTIDE SEQUENCE [LARGE SCALE GENOMIC DNA]</scope>
    <source>
        <strain evidence="12 13">NBS58-1</strain>
    </source>
</reference>
<protein>
    <recommendedName>
        <fullName evidence="9">Beta-xylanase</fullName>
        <ecNumber evidence="9">3.2.1.8</ecNumber>
    </recommendedName>
</protein>
<dbReference type="Pfam" id="PF16990">
    <property type="entry name" value="CBM_35"/>
    <property type="match status" value="1"/>
</dbReference>
<evidence type="ECO:0000256" key="1">
    <source>
        <dbReference type="ARBA" id="ARBA00000681"/>
    </source>
</evidence>
<organism evidence="12 13">
    <name type="scientific">Rufibacter hautae</name>
    <dbReference type="NCBI Taxonomy" id="2595005"/>
    <lineage>
        <taxon>Bacteria</taxon>
        <taxon>Pseudomonadati</taxon>
        <taxon>Bacteroidota</taxon>
        <taxon>Cytophagia</taxon>
        <taxon>Cytophagales</taxon>
        <taxon>Hymenobacteraceae</taxon>
        <taxon>Rufibacter</taxon>
    </lineage>
</organism>
<dbReference type="EMBL" id="VKKY01000002">
    <property type="protein sequence ID" value="KAA3438808.1"/>
    <property type="molecule type" value="Genomic_DNA"/>
</dbReference>
<dbReference type="InterPro" id="IPR005084">
    <property type="entry name" value="CBM6"/>
</dbReference>
<evidence type="ECO:0000259" key="10">
    <source>
        <dbReference type="PROSITE" id="PS51175"/>
    </source>
</evidence>
<dbReference type="OrthoDB" id="7061696at2"/>
<dbReference type="Pfam" id="PF18962">
    <property type="entry name" value="Por_Secre_tail"/>
    <property type="match status" value="1"/>
</dbReference>
<dbReference type="InterPro" id="IPR026444">
    <property type="entry name" value="Secre_tail"/>
</dbReference>
<dbReference type="PANTHER" id="PTHR31490:SF88">
    <property type="entry name" value="BETA-XYLANASE"/>
    <property type="match status" value="1"/>
</dbReference>
<keyword evidence="13" id="KW-1185">Reference proteome</keyword>
<dbReference type="PROSITE" id="PS51175">
    <property type="entry name" value="CBM6"/>
    <property type="match status" value="1"/>
</dbReference>
<dbReference type="Proteomes" id="UP000324133">
    <property type="component" value="Unassembled WGS sequence"/>
</dbReference>
<keyword evidence="3" id="KW-0858">Xylan degradation</keyword>
<sequence>MLKIFTLRRACSLLLLLFILGMPLVSRAQLAKGKPKFLGNVMDRFVPSSFGAYWNQVTPGNSGKWGSVEGTRNVMNWADLDMVYNYALSKNIPFKAHTLVWGMQEPGWVSGLTPAEQAAELEEWFQLFSQRYPTTQMIDVVNEPLHVTPSFINAIGGTGATGWDWVIWSFQKARQYFPNAKLILNDYSILGNTTNTTNYIKIINLLKARNLIDGIGVQGHGLEFAQSTKITSSLNSLQQTGVPIYVTELDLEHADDATQLGMYQRVFPLLYEHPGVTAVTLWGYLAGEMWKPNAYLLGKTSTVGTATLSTTFQDYTFSGSGKLQVHLTNDHLDNTRDMEIDYITVNGVNYQAEDMAVNTGVWTGKCGGSYSPWLHCDGYIEFPAGSGTITVRARGATGSETMEVRTIDDTTERAALAWLKNTYFNANDGTTTEVLAEAEAGLLGGTSLASTRTGFSATGYVTGFDASGDFVEMNVNLAAAGTFPLVIRYAADASIARSIKVNGTVVKKNLSFPASAAFTTVQFSTNFLAGKNTIRIYVERGATVGGDIDYVKVSGAKPAASTLRIAGFQNQLPSGVGIYPNPAQGGTFKVDLRSLASTENLSVQVVNVQGRVVYSQRLPQQEEAELQTNLRAGLYLVRLTQGQKIVSQQKLIIRN</sequence>
<dbReference type="Gene3D" id="2.60.120.260">
    <property type="entry name" value="Galactose-binding domain-like"/>
    <property type="match status" value="1"/>
</dbReference>
<feature type="domain" description="CBM6" evidence="10">
    <location>
        <begin position="430"/>
        <end position="554"/>
    </location>
</feature>
<evidence type="ECO:0000313" key="13">
    <source>
        <dbReference type="Proteomes" id="UP000324133"/>
    </source>
</evidence>
<keyword evidence="8 9" id="KW-0624">Polysaccharide degradation</keyword>
<dbReference type="SUPFAM" id="SSF49785">
    <property type="entry name" value="Galactose-binding domain-like"/>
    <property type="match status" value="1"/>
</dbReference>
<dbReference type="AlphaFoldDB" id="A0A5B6TFB1"/>
<dbReference type="GO" id="GO:0030246">
    <property type="term" value="F:carbohydrate binding"/>
    <property type="evidence" value="ECO:0007669"/>
    <property type="project" value="InterPro"/>
</dbReference>
<keyword evidence="4" id="KW-0732">Signal</keyword>
<dbReference type="NCBIfam" id="TIGR04183">
    <property type="entry name" value="Por_Secre_tail"/>
    <property type="match status" value="1"/>
</dbReference>
<dbReference type="Pfam" id="PF00331">
    <property type="entry name" value="Glyco_hydro_10"/>
    <property type="match status" value="1"/>
</dbReference>
<comment type="similarity">
    <text evidence="2 9">Belongs to the glycosyl hydrolase 10 (cellulase F) family.</text>
</comment>
<gene>
    <name evidence="12" type="ORF">FOA19_16475</name>
</gene>
<feature type="domain" description="GH10" evidence="11">
    <location>
        <begin position="43"/>
        <end position="314"/>
    </location>
</feature>
<dbReference type="PROSITE" id="PS51760">
    <property type="entry name" value="GH10_2"/>
    <property type="match status" value="1"/>
</dbReference>
<dbReference type="PRINTS" id="PR00134">
    <property type="entry name" value="GLHYDRLASE10"/>
</dbReference>
<dbReference type="InterPro" id="IPR017853">
    <property type="entry name" value="GH"/>
</dbReference>
<name>A0A5B6TFB1_9BACT</name>
<evidence type="ECO:0000256" key="6">
    <source>
        <dbReference type="ARBA" id="ARBA00023277"/>
    </source>
</evidence>
<evidence type="ECO:0000256" key="7">
    <source>
        <dbReference type="ARBA" id="ARBA00023295"/>
    </source>
</evidence>
<dbReference type="GO" id="GO:0031176">
    <property type="term" value="F:endo-1,4-beta-xylanase activity"/>
    <property type="evidence" value="ECO:0007669"/>
    <property type="project" value="UniProtKB-EC"/>
</dbReference>